<protein>
    <recommendedName>
        <fullName evidence="5">Phosphatidate cytidylyltransferase</fullName>
    </recommendedName>
</protein>
<dbReference type="STRING" id="870908.SAMN04488044_0199"/>
<organism evidence="3 4">
    <name type="scientific">Cognatishimia maritima</name>
    <dbReference type="NCBI Taxonomy" id="870908"/>
    <lineage>
        <taxon>Bacteria</taxon>
        <taxon>Pseudomonadati</taxon>
        <taxon>Pseudomonadota</taxon>
        <taxon>Alphaproteobacteria</taxon>
        <taxon>Rhodobacterales</taxon>
        <taxon>Paracoccaceae</taxon>
        <taxon>Cognatishimia</taxon>
    </lineage>
</organism>
<dbReference type="InterPro" id="IPR010415">
    <property type="entry name" value="LpxI_C"/>
</dbReference>
<proteinExistence type="predicted"/>
<dbReference type="Proteomes" id="UP000184211">
    <property type="component" value="Unassembled WGS sequence"/>
</dbReference>
<evidence type="ECO:0000259" key="2">
    <source>
        <dbReference type="Pfam" id="PF17930"/>
    </source>
</evidence>
<dbReference type="EMBL" id="FQWM01000001">
    <property type="protein sequence ID" value="SHG23482.1"/>
    <property type="molecule type" value="Genomic_DNA"/>
</dbReference>
<gene>
    <name evidence="3" type="ORF">SAMN04488044_0199</name>
</gene>
<dbReference type="PANTHER" id="PTHR39962">
    <property type="entry name" value="BLL4848 PROTEIN"/>
    <property type="match status" value="1"/>
</dbReference>
<dbReference type="Pfam" id="PF17930">
    <property type="entry name" value="LpxI_N"/>
    <property type="match status" value="1"/>
</dbReference>
<dbReference type="Gene3D" id="3.40.140.80">
    <property type="match status" value="1"/>
</dbReference>
<dbReference type="AlphaFoldDB" id="A0A1M5I5H4"/>
<keyword evidence="4" id="KW-1185">Reference proteome</keyword>
<evidence type="ECO:0008006" key="5">
    <source>
        <dbReference type="Google" id="ProtNLM"/>
    </source>
</evidence>
<dbReference type="Pfam" id="PF06230">
    <property type="entry name" value="LpxI_C"/>
    <property type="match status" value="1"/>
</dbReference>
<dbReference type="RefSeq" id="WP_072789220.1">
    <property type="nucleotide sequence ID" value="NZ_FQWM01000001.1"/>
</dbReference>
<evidence type="ECO:0000313" key="4">
    <source>
        <dbReference type="Proteomes" id="UP000184211"/>
    </source>
</evidence>
<dbReference type="Gene3D" id="3.40.50.20">
    <property type="match status" value="1"/>
</dbReference>
<name>A0A1M5I5H4_9RHOB</name>
<dbReference type="OrthoDB" id="9789836at2"/>
<accession>A0A1M5I5H4</accession>
<sequence length="266" mass="27772">MSRLAIISAMGLLPVELARAVPSALVVTLQGVGHDHTGPVHEHQLERLGALFDDLKAEGVTEVVFAGAMSRPNLDPMQFDAFMQATAPRLTEAFGQGDDVLLRLVVSLFEENGFAVRGAHELLQATANGGLIAGPAPDERALADAARGVEILHVMSGLDLGQGVVVAGGLCLGIETLQGTDAMLGFVAQTPKHLRRAKGVFVKAPKAGQDLRVDMPAIGPDTIRNVAQAGLAGVALAAGRVLVLDRAVTLKLAEDLGVFIYGLEEI</sequence>
<feature type="domain" description="LpxI N-terminal" evidence="2">
    <location>
        <begin position="3"/>
        <end position="124"/>
    </location>
</feature>
<evidence type="ECO:0000259" key="1">
    <source>
        <dbReference type="Pfam" id="PF06230"/>
    </source>
</evidence>
<feature type="domain" description="LpxI C-terminal" evidence="1">
    <location>
        <begin position="130"/>
        <end position="261"/>
    </location>
</feature>
<evidence type="ECO:0000313" key="3">
    <source>
        <dbReference type="EMBL" id="SHG23482.1"/>
    </source>
</evidence>
<dbReference type="PANTHER" id="PTHR39962:SF1">
    <property type="entry name" value="LPXI FAMILY PROTEIN"/>
    <property type="match status" value="1"/>
</dbReference>
<reference evidence="4" key="1">
    <citation type="submission" date="2016-11" db="EMBL/GenBank/DDBJ databases">
        <authorList>
            <person name="Varghese N."/>
            <person name="Submissions S."/>
        </authorList>
    </citation>
    <scope>NUCLEOTIDE SEQUENCE [LARGE SCALE GENOMIC DNA]</scope>
    <source>
        <strain evidence="4">DSM 28223</strain>
    </source>
</reference>
<dbReference type="InterPro" id="IPR043167">
    <property type="entry name" value="LpxI_C_sf"/>
</dbReference>
<dbReference type="InterPro" id="IPR053174">
    <property type="entry name" value="LpxI"/>
</dbReference>
<dbReference type="InterPro" id="IPR041255">
    <property type="entry name" value="LpxI_N"/>
</dbReference>